<dbReference type="PANTHER" id="PTHR46796">
    <property type="entry name" value="HTH-TYPE TRANSCRIPTIONAL ACTIVATOR RHAS-RELATED"/>
    <property type="match status" value="1"/>
</dbReference>
<dbReference type="EMBL" id="QAOG01000002">
    <property type="protein sequence ID" value="PTQ60823.1"/>
    <property type="molecule type" value="Genomic_DNA"/>
</dbReference>
<reference evidence="5 6" key="1">
    <citation type="submission" date="2018-04" db="EMBL/GenBank/DDBJ databases">
        <title>Genomic Encyclopedia of Type Strains, Phase III (KMG-III): the genomes of soil and plant-associated and newly described type strains.</title>
        <authorList>
            <person name="Whitman W."/>
        </authorList>
    </citation>
    <scope>NUCLEOTIDE SEQUENCE [LARGE SCALE GENOMIC DNA]</scope>
    <source>
        <strain evidence="5 6">MA101b</strain>
    </source>
</reference>
<dbReference type="Pfam" id="PF12833">
    <property type="entry name" value="HTH_18"/>
    <property type="match status" value="1"/>
</dbReference>
<name>A0A2T5GNE5_9SPHN</name>
<organism evidence="5 6">
    <name type="scientific">Sphingomonas aurantiaca</name>
    <dbReference type="NCBI Taxonomy" id="185949"/>
    <lineage>
        <taxon>Bacteria</taxon>
        <taxon>Pseudomonadati</taxon>
        <taxon>Pseudomonadota</taxon>
        <taxon>Alphaproteobacteria</taxon>
        <taxon>Sphingomonadales</taxon>
        <taxon>Sphingomonadaceae</taxon>
        <taxon>Sphingomonas</taxon>
    </lineage>
</organism>
<gene>
    <name evidence="5" type="ORF">C8J26_1137</name>
</gene>
<protein>
    <submittedName>
        <fullName evidence="5">AraC-like DNA-binding protein</fullName>
    </submittedName>
</protein>
<dbReference type="PANTHER" id="PTHR46796:SF6">
    <property type="entry name" value="ARAC SUBFAMILY"/>
    <property type="match status" value="1"/>
</dbReference>
<keyword evidence="6" id="KW-1185">Reference proteome</keyword>
<evidence type="ECO:0000256" key="2">
    <source>
        <dbReference type="ARBA" id="ARBA00023125"/>
    </source>
</evidence>
<evidence type="ECO:0000256" key="1">
    <source>
        <dbReference type="ARBA" id="ARBA00023015"/>
    </source>
</evidence>
<keyword evidence="3" id="KW-0804">Transcription</keyword>
<evidence type="ECO:0000313" key="6">
    <source>
        <dbReference type="Proteomes" id="UP000244189"/>
    </source>
</evidence>
<dbReference type="PROSITE" id="PS01124">
    <property type="entry name" value="HTH_ARAC_FAMILY_2"/>
    <property type="match status" value="1"/>
</dbReference>
<dbReference type="InterPro" id="IPR050204">
    <property type="entry name" value="AraC_XylS_family_regulators"/>
</dbReference>
<keyword evidence="2 5" id="KW-0238">DNA-binding</keyword>
<dbReference type="AlphaFoldDB" id="A0A2T5GNE5"/>
<feature type="domain" description="HTH araC/xylS-type" evidence="4">
    <location>
        <begin position="213"/>
        <end position="312"/>
    </location>
</feature>
<keyword evidence="1" id="KW-0805">Transcription regulation</keyword>
<evidence type="ECO:0000256" key="3">
    <source>
        <dbReference type="ARBA" id="ARBA00023163"/>
    </source>
</evidence>
<dbReference type="Gene3D" id="1.10.10.60">
    <property type="entry name" value="Homeodomain-like"/>
    <property type="match status" value="1"/>
</dbReference>
<proteinExistence type="predicted"/>
<dbReference type="RefSeq" id="WP_167398781.1">
    <property type="nucleotide sequence ID" value="NZ_QAOG01000002.1"/>
</dbReference>
<evidence type="ECO:0000313" key="5">
    <source>
        <dbReference type="EMBL" id="PTQ60823.1"/>
    </source>
</evidence>
<dbReference type="GO" id="GO:0003700">
    <property type="term" value="F:DNA-binding transcription factor activity"/>
    <property type="evidence" value="ECO:0007669"/>
    <property type="project" value="InterPro"/>
</dbReference>
<accession>A0A2T5GNE5</accession>
<comment type="caution">
    <text evidence="5">The sequence shown here is derived from an EMBL/GenBank/DDBJ whole genome shotgun (WGS) entry which is preliminary data.</text>
</comment>
<evidence type="ECO:0000259" key="4">
    <source>
        <dbReference type="PROSITE" id="PS01124"/>
    </source>
</evidence>
<dbReference type="Proteomes" id="UP000244189">
    <property type="component" value="Unassembled WGS sequence"/>
</dbReference>
<dbReference type="SMART" id="SM00342">
    <property type="entry name" value="HTH_ARAC"/>
    <property type="match status" value="1"/>
</dbReference>
<dbReference type="GO" id="GO:0043565">
    <property type="term" value="F:sequence-specific DNA binding"/>
    <property type="evidence" value="ECO:0007669"/>
    <property type="project" value="InterPro"/>
</dbReference>
<dbReference type="InterPro" id="IPR018060">
    <property type="entry name" value="HTH_AraC"/>
</dbReference>
<sequence length="334" mass="36902">MTAPEAPERVSFDSAALPPNERIDRYRALYALGADVTQIGPDPRAAFEAWRLDRALLYDRRLNDISHSRGEQRVGRDGFTHWTVTLVFEGLLQVDIGDGIREIKAGEVVLVDVSRATRNMMRDARIATLAIAQDRIEETVGPIGALHGLVLTADQCRLYADFVQSLLSNLPNMKTSSLPAATSALCTLLKVALETYGLHDTIVEAGRDGRRLSQLRTLVDGRLGDPDFDAETAIAETGVSRATLYRLLRPQQGLAAFILARRLEQVRRALSNPAERRSFAEIALDAGLVTESHASRAFLARYGLRPGGYRTAVATAMAETDPIEQIRLWQQELR</sequence>